<evidence type="ECO:0000259" key="1">
    <source>
        <dbReference type="PROSITE" id="PS51071"/>
    </source>
</evidence>
<dbReference type="Gene3D" id="1.10.10.10">
    <property type="entry name" value="Winged helix-like DNA-binding domain superfamily/Winged helix DNA-binding domain"/>
    <property type="match status" value="1"/>
</dbReference>
<feature type="domain" description="HTH rpiR-type" evidence="1">
    <location>
        <begin position="8"/>
        <end position="84"/>
    </location>
</feature>
<dbReference type="Gene3D" id="3.40.50.10490">
    <property type="entry name" value="Glucose-6-phosphate isomerase like protein, domain 1"/>
    <property type="match status" value="1"/>
</dbReference>
<protein>
    <recommendedName>
        <fullName evidence="1">HTH rpiR-type domain-containing protein</fullName>
    </recommendedName>
</protein>
<evidence type="ECO:0000313" key="2">
    <source>
        <dbReference type="EMBL" id="WCG37034.1"/>
    </source>
</evidence>
<evidence type="ECO:0000313" key="3">
    <source>
        <dbReference type="Proteomes" id="UP001179483"/>
    </source>
</evidence>
<proteinExistence type="predicted"/>
<dbReference type="InterPro" id="IPR047640">
    <property type="entry name" value="RpiR-like"/>
</dbReference>
<dbReference type="PANTHER" id="PTHR30514:SF1">
    <property type="entry name" value="HTH-TYPE TRANSCRIPTIONAL REGULATOR HEXR-RELATED"/>
    <property type="match status" value="1"/>
</dbReference>
<dbReference type="InterPro" id="IPR000281">
    <property type="entry name" value="HTH_RpiR"/>
</dbReference>
<dbReference type="AlphaFoldDB" id="A0AAF0BH81"/>
<gene>
    <name evidence="2" type="ORF">PML80_05780</name>
</gene>
<dbReference type="InterPro" id="IPR009057">
    <property type="entry name" value="Homeodomain-like_sf"/>
</dbReference>
<accession>A0AAF0BH81</accession>
<dbReference type="PROSITE" id="PS51071">
    <property type="entry name" value="HTH_RPIR"/>
    <property type="match status" value="1"/>
</dbReference>
<dbReference type="InterPro" id="IPR036388">
    <property type="entry name" value="WH-like_DNA-bd_sf"/>
</dbReference>
<organism evidence="2 3">
    <name type="scientific">Aerococcus urinaeequi</name>
    <dbReference type="NCBI Taxonomy" id="51665"/>
    <lineage>
        <taxon>Bacteria</taxon>
        <taxon>Bacillati</taxon>
        <taxon>Bacillota</taxon>
        <taxon>Bacilli</taxon>
        <taxon>Lactobacillales</taxon>
        <taxon>Aerococcaceae</taxon>
        <taxon>Aerococcus</taxon>
    </lineage>
</organism>
<reference evidence="2" key="1">
    <citation type="submission" date="2023-01" db="EMBL/GenBank/DDBJ databases">
        <title>Oxazolidinone resistance genes in florfenicol resistant enterococci from beef cattle and veal calves at slaughter.</title>
        <authorList>
            <person name="Biggel M."/>
        </authorList>
    </citation>
    <scope>NUCLEOTIDE SEQUENCE</scope>
    <source>
        <strain evidence="2">K79-1</strain>
    </source>
</reference>
<name>A0AAF0BH81_9LACT</name>
<dbReference type="SUPFAM" id="SSF46689">
    <property type="entry name" value="Homeodomain-like"/>
    <property type="match status" value="1"/>
</dbReference>
<dbReference type="Proteomes" id="UP001179483">
    <property type="component" value="Chromosome"/>
</dbReference>
<dbReference type="RefSeq" id="WP_271735297.1">
    <property type="nucleotide sequence ID" value="NZ_CP116590.1"/>
</dbReference>
<dbReference type="GO" id="GO:0097367">
    <property type="term" value="F:carbohydrate derivative binding"/>
    <property type="evidence" value="ECO:0007669"/>
    <property type="project" value="InterPro"/>
</dbReference>
<dbReference type="PANTHER" id="PTHR30514">
    <property type="entry name" value="GLUCOKINASE"/>
    <property type="match status" value="1"/>
</dbReference>
<dbReference type="Pfam" id="PF01418">
    <property type="entry name" value="HTH_6"/>
    <property type="match status" value="1"/>
</dbReference>
<dbReference type="GO" id="GO:0003700">
    <property type="term" value="F:DNA-binding transcription factor activity"/>
    <property type="evidence" value="ECO:0007669"/>
    <property type="project" value="InterPro"/>
</dbReference>
<dbReference type="GO" id="GO:0003677">
    <property type="term" value="F:DNA binding"/>
    <property type="evidence" value="ECO:0007669"/>
    <property type="project" value="InterPro"/>
</dbReference>
<dbReference type="EMBL" id="CP116590">
    <property type="protein sequence ID" value="WCG37034.1"/>
    <property type="molecule type" value="Genomic_DNA"/>
</dbReference>
<sequence length="165" mass="19332">MIHILEEISDVIRKIRKQRRFYNSERQVADYIIKNPTKIQNLTATELGSNSYTNKATVLRLCQKLDLSGYSDLRMTLTKEISEKDRLNQRRNGIHIIRIGGRKSVTLKEICHEYIVIDDKNHVFNVESIGTYTAMIFVLDVMYLDLMSKNYEENLTSSIEVYKDH</sequence>